<feature type="transmembrane region" description="Helical" evidence="1">
    <location>
        <begin position="127"/>
        <end position="151"/>
    </location>
</feature>
<reference evidence="2" key="1">
    <citation type="submission" date="2022-05" db="EMBL/GenBank/DDBJ databases">
        <authorList>
            <person name="Jo J.-H."/>
            <person name="Im W.-T."/>
        </authorList>
    </citation>
    <scope>NUCLEOTIDE SEQUENCE</scope>
    <source>
        <strain evidence="2">RG327</strain>
    </source>
</reference>
<dbReference type="EMBL" id="JAMGBC010000001">
    <property type="protein sequence ID" value="MCL6679666.1"/>
    <property type="molecule type" value="Genomic_DNA"/>
</dbReference>
<feature type="transmembrane region" description="Helical" evidence="1">
    <location>
        <begin position="33"/>
        <end position="51"/>
    </location>
</feature>
<keyword evidence="1" id="KW-1133">Transmembrane helix</keyword>
<sequence length="163" mass="18023">MNPLWDYFWPVFGFAVLVGLLGGLMGFRRRRGWIFAAAALLALAGAGLWHGPLGAADRFANVVETSAKRTLTDWEMTQVQGRLHHGPLTRHLMLTGPADDFQRSQLVIILNQLPGVSRATWSNSAGIPLIAEAAIAATLGFLIGLLLAYLAELRRRYNAEWKW</sequence>
<evidence type="ECO:0000313" key="3">
    <source>
        <dbReference type="Proteomes" id="UP001165343"/>
    </source>
</evidence>
<accession>A0ABT0RHD2</accession>
<keyword evidence="1" id="KW-0472">Membrane</keyword>
<feature type="transmembrane region" description="Helical" evidence="1">
    <location>
        <begin position="7"/>
        <end position="26"/>
    </location>
</feature>
<keyword evidence="1" id="KW-0812">Transmembrane</keyword>
<keyword evidence="3" id="KW-1185">Reference proteome</keyword>
<proteinExistence type="predicted"/>
<organism evidence="2 3">
    <name type="scientific">Sphingomonas anseongensis</name>
    <dbReference type="NCBI Taxonomy" id="2908207"/>
    <lineage>
        <taxon>Bacteria</taxon>
        <taxon>Pseudomonadati</taxon>
        <taxon>Pseudomonadota</taxon>
        <taxon>Alphaproteobacteria</taxon>
        <taxon>Sphingomonadales</taxon>
        <taxon>Sphingomonadaceae</taxon>
        <taxon>Sphingomonas</taxon>
    </lineage>
</organism>
<dbReference type="Proteomes" id="UP001165343">
    <property type="component" value="Unassembled WGS sequence"/>
</dbReference>
<name>A0ABT0RHD2_9SPHN</name>
<comment type="caution">
    <text evidence="2">The sequence shown here is derived from an EMBL/GenBank/DDBJ whole genome shotgun (WGS) entry which is preliminary data.</text>
</comment>
<protein>
    <submittedName>
        <fullName evidence="2">Uncharacterized protein</fullName>
    </submittedName>
</protein>
<gene>
    <name evidence="2" type="ORF">LZ519_10125</name>
</gene>
<dbReference type="RefSeq" id="WP_249868548.1">
    <property type="nucleotide sequence ID" value="NZ_JAMGBC010000001.1"/>
</dbReference>
<evidence type="ECO:0000256" key="1">
    <source>
        <dbReference type="SAM" id="Phobius"/>
    </source>
</evidence>
<evidence type="ECO:0000313" key="2">
    <source>
        <dbReference type="EMBL" id="MCL6679666.1"/>
    </source>
</evidence>